<feature type="domain" description="Aspartate/glutamate/uridylate kinase" evidence="4">
    <location>
        <begin position="2"/>
        <end position="79"/>
    </location>
</feature>
<dbReference type="GO" id="GO:0005829">
    <property type="term" value="C:cytosol"/>
    <property type="evidence" value="ECO:0007669"/>
    <property type="project" value="TreeGrafter"/>
</dbReference>
<dbReference type="InterPro" id="IPR003964">
    <property type="entry name" value="Carb_kinase"/>
</dbReference>
<protein>
    <recommendedName>
        <fullName evidence="4">Aspartate/glutamate/uridylate kinase domain-containing protein</fullName>
    </recommendedName>
</protein>
<evidence type="ECO:0000313" key="5">
    <source>
        <dbReference type="EMBL" id="UUX49659.1"/>
    </source>
</evidence>
<dbReference type="PANTHER" id="PTHR30409">
    <property type="entry name" value="CARBAMATE KINASE"/>
    <property type="match status" value="1"/>
</dbReference>
<accession>A0A9J7APX4</accession>
<name>A0A9J7APX4_9PROT</name>
<dbReference type="InterPro" id="IPR001048">
    <property type="entry name" value="Asp/Glu/Uridylate_kinase"/>
</dbReference>
<dbReference type="AlphaFoldDB" id="A0A9J7APX4"/>
<evidence type="ECO:0000259" key="4">
    <source>
        <dbReference type="Pfam" id="PF00696"/>
    </source>
</evidence>
<evidence type="ECO:0000256" key="3">
    <source>
        <dbReference type="ARBA" id="ARBA00022777"/>
    </source>
</evidence>
<dbReference type="GO" id="GO:0008804">
    <property type="term" value="F:carbamate kinase activity"/>
    <property type="evidence" value="ECO:0007669"/>
    <property type="project" value="InterPro"/>
</dbReference>
<dbReference type="RefSeq" id="WP_257768455.1">
    <property type="nucleotide sequence ID" value="NZ_CP102480.1"/>
</dbReference>
<dbReference type="PRINTS" id="PR01469">
    <property type="entry name" value="CARBMTKINASE"/>
</dbReference>
<dbReference type="KEGG" id="naci:NUH88_19945"/>
<evidence type="ECO:0000256" key="2">
    <source>
        <dbReference type="ARBA" id="ARBA00022679"/>
    </source>
</evidence>
<evidence type="ECO:0000313" key="6">
    <source>
        <dbReference type="Proteomes" id="UP001060336"/>
    </source>
</evidence>
<dbReference type="Gene3D" id="3.40.1160.10">
    <property type="entry name" value="Acetylglutamate kinase-like"/>
    <property type="match status" value="1"/>
</dbReference>
<dbReference type="SUPFAM" id="SSF53633">
    <property type="entry name" value="Carbamate kinase-like"/>
    <property type="match status" value="1"/>
</dbReference>
<evidence type="ECO:0000256" key="1">
    <source>
        <dbReference type="ARBA" id="ARBA00011066"/>
    </source>
</evidence>
<dbReference type="Proteomes" id="UP001060336">
    <property type="component" value="Chromosome"/>
</dbReference>
<dbReference type="EMBL" id="CP102480">
    <property type="protein sequence ID" value="UUX49659.1"/>
    <property type="molecule type" value="Genomic_DNA"/>
</dbReference>
<dbReference type="GO" id="GO:0019546">
    <property type="term" value="P:L-arginine deiminase pathway"/>
    <property type="evidence" value="ECO:0007669"/>
    <property type="project" value="TreeGrafter"/>
</dbReference>
<keyword evidence="6" id="KW-1185">Reference proteome</keyword>
<keyword evidence="2" id="KW-0808">Transferase</keyword>
<keyword evidence="3" id="KW-0418">Kinase</keyword>
<organism evidence="5 6">
    <name type="scientific">Nisaea acidiphila</name>
    <dbReference type="NCBI Taxonomy" id="1862145"/>
    <lineage>
        <taxon>Bacteria</taxon>
        <taxon>Pseudomonadati</taxon>
        <taxon>Pseudomonadota</taxon>
        <taxon>Alphaproteobacteria</taxon>
        <taxon>Rhodospirillales</taxon>
        <taxon>Thalassobaculaceae</taxon>
        <taxon>Nisaea</taxon>
    </lineage>
</organism>
<comment type="similarity">
    <text evidence="1">Belongs to the carbamate kinase family.</text>
</comment>
<proteinExistence type="inferred from homology"/>
<gene>
    <name evidence="5" type="ORF">NUH88_19945</name>
</gene>
<dbReference type="PANTHER" id="PTHR30409:SF1">
    <property type="entry name" value="CARBAMATE KINASE-RELATED"/>
    <property type="match status" value="1"/>
</dbReference>
<sequence length="107" mass="11028">MIDKDLASELLARELEADLYIMATDADAVYVGWGTPEQKGIRSATPAEIRGFDFPAGSMGPKVDAACLFAEKTGKKAAIGALADLPGIAAGTAGTTISMSAAGIEWH</sequence>
<dbReference type="Pfam" id="PF00696">
    <property type="entry name" value="AA_kinase"/>
    <property type="match status" value="1"/>
</dbReference>
<dbReference type="InterPro" id="IPR036393">
    <property type="entry name" value="AceGlu_kinase-like_sf"/>
</dbReference>
<reference evidence="5" key="1">
    <citation type="submission" date="2022-08" db="EMBL/GenBank/DDBJ databases">
        <title>Nisaea acidiphila sp. nov., isolated from a marine algal debris and emended description of the genus Nisaea Urios et al. 2008.</title>
        <authorList>
            <person name="Kwon K."/>
        </authorList>
    </citation>
    <scope>NUCLEOTIDE SEQUENCE</scope>
    <source>
        <strain evidence="5">MEBiC11861</strain>
    </source>
</reference>